<dbReference type="PANTHER" id="PTHR47163">
    <property type="entry name" value="DDE_TNP_IS1595 DOMAIN-CONTAINING PROTEIN"/>
    <property type="match status" value="1"/>
</dbReference>
<feature type="non-terminal residue" evidence="2">
    <location>
        <position position="1"/>
    </location>
</feature>
<evidence type="ECO:0000259" key="1">
    <source>
        <dbReference type="Pfam" id="PF12762"/>
    </source>
</evidence>
<dbReference type="InterPro" id="IPR053164">
    <property type="entry name" value="IS1016-like_transposase"/>
</dbReference>
<protein>
    <recommendedName>
        <fullName evidence="1">ISXO2-like transposase domain-containing protein</fullName>
    </recommendedName>
</protein>
<proteinExistence type="predicted"/>
<dbReference type="EMBL" id="KQ419577">
    <property type="protein sequence ID" value="KOF83089.1"/>
    <property type="molecule type" value="Genomic_DNA"/>
</dbReference>
<dbReference type="Pfam" id="PF12762">
    <property type="entry name" value="DDE_Tnp_IS1595"/>
    <property type="match status" value="1"/>
</dbReference>
<name>A0A0L8H1S6_OCTBM</name>
<dbReference type="InterPro" id="IPR024445">
    <property type="entry name" value="Tnp_ISXO2-like"/>
</dbReference>
<dbReference type="STRING" id="37653.A0A0L8H1S6"/>
<sequence length="136" mass="15468">WYQFCRDVCSAKLLQDKSPNGGPDHIVEFDESLLFNSKNNEGRMCRKTWVVGCYDTTTRKGFLQRVPDRSTEMLEDVIRQNVFPGTSVMTDNLASYCNLHILGYIDHTVNHSLNFIDRSPGHVQIGGGKGHRTHLL</sequence>
<gene>
    <name evidence="2" type="ORF">OCBIM_22024439mg</name>
</gene>
<dbReference type="AlphaFoldDB" id="A0A0L8H1S6"/>
<feature type="domain" description="ISXO2-like transposase" evidence="1">
    <location>
        <begin position="36"/>
        <end position="112"/>
    </location>
</feature>
<accession>A0A0L8H1S6</accession>
<reference evidence="2" key="1">
    <citation type="submission" date="2015-07" db="EMBL/GenBank/DDBJ databases">
        <title>MeaNS - Measles Nucleotide Surveillance Program.</title>
        <authorList>
            <person name="Tran T."/>
            <person name="Druce J."/>
        </authorList>
    </citation>
    <scope>NUCLEOTIDE SEQUENCE</scope>
    <source>
        <strain evidence="2">UCB-OBI-ISO-001</strain>
        <tissue evidence="2">Gonad</tissue>
    </source>
</reference>
<evidence type="ECO:0000313" key="2">
    <source>
        <dbReference type="EMBL" id="KOF83089.1"/>
    </source>
</evidence>
<dbReference type="PANTHER" id="PTHR47163:SF2">
    <property type="entry name" value="SI:DKEY-17M8.2"/>
    <property type="match status" value="1"/>
</dbReference>
<organism evidence="2">
    <name type="scientific">Octopus bimaculoides</name>
    <name type="common">California two-spotted octopus</name>
    <dbReference type="NCBI Taxonomy" id="37653"/>
    <lineage>
        <taxon>Eukaryota</taxon>
        <taxon>Metazoa</taxon>
        <taxon>Spiralia</taxon>
        <taxon>Lophotrochozoa</taxon>
        <taxon>Mollusca</taxon>
        <taxon>Cephalopoda</taxon>
        <taxon>Coleoidea</taxon>
        <taxon>Octopodiformes</taxon>
        <taxon>Octopoda</taxon>
        <taxon>Incirrata</taxon>
        <taxon>Octopodidae</taxon>
        <taxon>Octopus</taxon>
    </lineage>
</organism>